<dbReference type="SMART" id="SM00028">
    <property type="entry name" value="TPR"/>
    <property type="match status" value="4"/>
</dbReference>
<sequence>MHGSYHLSEEARVKEIEKLLLRSCQEDGKEAWEHSVAQVLDELEQIQPSGPDECAVALSVINNLLSNMDSNSAEEEDFDLQYSDLLVRCQTLALSYSSHDLEDMIGWLHDLGLSFDSRFEGLGDIKDVNMAIDYREKAVGKLPEGHSRLLELLDKLGISYLDRFSELKDPVDLDNAIQRISRAISMFPDNDTTFNRPASMNNLGVAYSQRFGLSKRLEDIDASIELQLNLMSLTPAQSGIGLIYILNLGGRYYQRFLVSKHPVDIEKAIEYQSLVISLAPEGNEQYISWLHLLSDYYRDRFKHFYQLEDIDGAIKHRLKGISLSDDEANDEYPMWLDSLGVLYHERFKYHGETPDLDCAIEYLSRAKSLVDPDDPDEDIVFQIFQDLSLSYVSRFERFGNLEDIELAIRHQAHAILIAPQSDKNLYLWLMYLGDSYDARYDHFGNDEDLEIAVELYWQSLLLTSKEHEDRPRILQQLGCAYSNRFQQQGELYNVDKAITYQSQALRLLPAGGSYRTITLGNLGISYLRRFERSGNLGDIKNAIEYQSQAISLTPKNHTKRQLWLGNLGNAYSIQYEHLGKLKDIDAAIEHLTEAISLTPSDHSAITLWLNNLGLAHWDRFERLEEMEDIDKAIAYHSQALSLPFENASRRALLLSNLGNSYGSRFERLHHSDDIDKAITHQYMAVSITPPDNALRPHRLGNLGNSYWNRAESLGDEEDLVKAIDYHLQAVSALPPGHASLPLWLVGLGKAYASRFTSSGNNSDIESAIEYQTMAVDLTPPYHGDAPEWIYWLARSQLLRFQSIPEVGSLEKTIKYFEMSAQSTIGNPQYIFRSACHWAQLTSAHQMPGHLLAYQRAMDLVPHLVWLGSSIDKRYSDVPKLGNLALEAAMAAISAKRYSLALEWLEQGRSIVWNQVLQLRTPLDQLSLVDPTLAEKLGYVASQLLSAPSIKQKPVTPSKKGAPLEEPNHKHRRLAEEYDQLVTRVRKLEGFENFLLPKKSQELLYATYSGPIVVVNVHPSRCDALILQPSRNEVLCISLASLSYEKIVQACDQLRYTLSRQDIRHRDSDISRRPFFEDSQNYDGDFEDILKMLWHDLTKPVLEFLGYKPTLSGGDLPRITWCTTGPLSFLPLHATGCYDLPGERLFHYAISSYTPTVGALLSSASVVSRTSNIKRTSLLAVGLEVTPGCNDLPNVIRELDHIRGHSGELGCYTQLEGSSATVEAVLAAMEMHDWIHLACHAHQNGQKPSESGFFLQNGELTLATIARKAFKNKGLAFLSACQTAAGDRIIADEAVHLASGMLMAGYPSVIATMWSIMDADAPLIADTVYGLLRDEDMDCSDAAWALHAAVSILRAEVGERAFGRWIPFIHVGI</sequence>
<comment type="caution">
    <text evidence="2">The sequence shown here is derived from an EMBL/GenBank/DDBJ whole genome shotgun (WGS) entry which is preliminary data.</text>
</comment>
<dbReference type="InterPro" id="IPR019734">
    <property type="entry name" value="TPR_rpt"/>
</dbReference>
<dbReference type="SUPFAM" id="SSF48452">
    <property type="entry name" value="TPR-like"/>
    <property type="match status" value="1"/>
</dbReference>
<proteinExistence type="predicted"/>
<evidence type="ECO:0000313" key="3">
    <source>
        <dbReference type="Proteomes" id="UP000663853"/>
    </source>
</evidence>
<protein>
    <recommendedName>
        <fullName evidence="1">CHAT domain-containing protein</fullName>
    </recommendedName>
</protein>
<dbReference type="InterPro" id="IPR024983">
    <property type="entry name" value="CHAT_dom"/>
</dbReference>
<dbReference type="EMBL" id="CAJMXA010000146">
    <property type="protein sequence ID" value="CAE6418508.1"/>
    <property type="molecule type" value="Genomic_DNA"/>
</dbReference>
<name>A0A8H2X8S7_9AGAM</name>
<dbReference type="Pfam" id="PF12770">
    <property type="entry name" value="CHAT"/>
    <property type="match status" value="1"/>
</dbReference>
<organism evidence="2 3">
    <name type="scientific">Rhizoctonia solani</name>
    <dbReference type="NCBI Taxonomy" id="456999"/>
    <lineage>
        <taxon>Eukaryota</taxon>
        <taxon>Fungi</taxon>
        <taxon>Dikarya</taxon>
        <taxon>Basidiomycota</taxon>
        <taxon>Agaricomycotina</taxon>
        <taxon>Agaricomycetes</taxon>
        <taxon>Cantharellales</taxon>
        <taxon>Ceratobasidiaceae</taxon>
        <taxon>Rhizoctonia</taxon>
    </lineage>
</organism>
<dbReference type="Gene3D" id="1.25.40.10">
    <property type="entry name" value="Tetratricopeptide repeat domain"/>
    <property type="match status" value="4"/>
</dbReference>
<gene>
    <name evidence="2" type="ORF">RDB_LOCUS9277</name>
</gene>
<dbReference type="PANTHER" id="PTHR19959">
    <property type="entry name" value="KINESIN LIGHT CHAIN"/>
    <property type="match status" value="1"/>
</dbReference>
<dbReference type="InterPro" id="IPR011990">
    <property type="entry name" value="TPR-like_helical_dom_sf"/>
</dbReference>
<dbReference type="Proteomes" id="UP000663853">
    <property type="component" value="Unassembled WGS sequence"/>
</dbReference>
<dbReference type="SUPFAM" id="SSF81901">
    <property type="entry name" value="HCP-like"/>
    <property type="match status" value="1"/>
</dbReference>
<accession>A0A8H2X8S7</accession>
<evidence type="ECO:0000313" key="2">
    <source>
        <dbReference type="EMBL" id="CAE6418508.1"/>
    </source>
</evidence>
<evidence type="ECO:0000259" key="1">
    <source>
        <dbReference type="Pfam" id="PF12770"/>
    </source>
</evidence>
<reference evidence="2" key="1">
    <citation type="submission" date="2021-01" db="EMBL/GenBank/DDBJ databases">
        <authorList>
            <person name="Kaushik A."/>
        </authorList>
    </citation>
    <scope>NUCLEOTIDE SEQUENCE</scope>
    <source>
        <strain evidence="2">AG6-10EEA</strain>
    </source>
</reference>
<dbReference type="Pfam" id="PF13181">
    <property type="entry name" value="TPR_8"/>
    <property type="match status" value="1"/>
</dbReference>
<dbReference type="PANTHER" id="PTHR19959:SF119">
    <property type="entry name" value="FUNGAL LIPASE-LIKE DOMAIN-CONTAINING PROTEIN"/>
    <property type="match status" value="1"/>
</dbReference>
<feature type="domain" description="CHAT" evidence="1">
    <location>
        <begin position="1088"/>
        <end position="1353"/>
    </location>
</feature>